<name>A0ABY3ZWX9_9STAP</name>
<keyword evidence="2 3" id="KW-0732">Signal</keyword>
<dbReference type="PROSITE" id="PS50983">
    <property type="entry name" value="FE_B12_PBP"/>
    <property type="match status" value="1"/>
</dbReference>
<sequence length="281" mass="31257">MKRIITLLIALLVLAGCNAQTNETKQGRIISLMPSNTEILYALGMEDEMIGVSTVDDYPKSVKKLEQFDAMKLNYEALLKAKPTMIIAHESMKSQEKVLKRLSDKGIKVVTVKDAQNFDEMYASIDQIGQAVKKEKEADKLEAKIKKEIDDVVNTYSKKLSGKKVLIEVSPAPEIYTGGKDTMFDDMIHKLGSVNVFHDIKGWQPVNSEAIIKRNPDVIIATSDMTDKAYRESVEKRGGFSNVNAVKQGAVYTIEADYISRPGPRIAKGLKELAETIDEAK</sequence>
<reference evidence="5" key="1">
    <citation type="submission" date="2022-03" db="EMBL/GenBank/DDBJ databases">
        <authorList>
            <person name="Vrbovska V."/>
            <person name="Kovarovic V."/>
            <person name="Botka T."/>
            <person name="Pantucek R."/>
        </authorList>
    </citation>
    <scope>NUCLEOTIDE SEQUENCE</scope>
    <source>
        <strain evidence="5">CCM 2609</strain>
    </source>
</reference>
<organism evidence="5 6">
    <name type="scientific">Macrococcus armenti</name>
    <dbReference type="NCBI Taxonomy" id="2875764"/>
    <lineage>
        <taxon>Bacteria</taxon>
        <taxon>Bacillati</taxon>
        <taxon>Bacillota</taxon>
        <taxon>Bacilli</taxon>
        <taxon>Bacillales</taxon>
        <taxon>Staphylococcaceae</taxon>
        <taxon>Macrococcus</taxon>
    </lineage>
</organism>
<evidence type="ECO:0000256" key="3">
    <source>
        <dbReference type="SAM" id="SignalP"/>
    </source>
</evidence>
<dbReference type="Pfam" id="PF08139">
    <property type="entry name" value="LPAM_1"/>
    <property type="match status" value="1"/>
</dbReference>
<gene>
    <name evidence="5" type="ORF">MRZ06_10335</name>
</gene>
<dbReference type="InterPro" id="IPR050902">
    <property type="entry name" value="ABC_Transporter_SBP"/>
</dbReference>
<evidence type="ECO:0000256" key="1">
    <source>
        <dbReference type="ARBA" id="ARBA00008814"/>
    </source>
</evidence>
<dbReference type="InterPro" id="IPR054828">
    <property type="entry name" value="Vit_B12_bind_prot"/>
</dbReference>
<dbReference type="InterPro" id="IPR002491">
    <property type="entry name" value="ABC_transptr_periplasmic_BD"/>
</dbReference>
<dbReference type="CDD" id="cd01143">
    <property type="entry name" value="YvrC"/>
    <property type="match status" value="1"/>
</dbReference>
<evidence type="ECO:0000313" key="5">
    <source>
        <dbReference type="EMBL" id="UOB20366.1"/>
    </source>
</evidence>
<keyword evidence="5" id="KW-0675">Receptor</keyword>
<reference evidence="5" key="2">
    <citation type="submission" date="2022-04" db="EMBL/GenBank/DDBJ databases">
        <title>Antimicrobial genetic elements in methicillin-resistant Macrococcus armenti.</title>
        <authorList>
            <person name="Keller J.E."/>
            <person name="Schwendener S."/>
            <person name="Pantucek R."/>
            <person name="Perreten V."/>
        </authorList>
    </citation>
    <scope>NUCLEOTIDE SEQUENCE</scope>
    <source>
        <strain evidence="5">CCM 2609</strain>
    </source>
</reference>
<dbReference type="RefSeq" id="WP_243365734.1">
    <property type="nucleotide sequence ID" value="NZ_CP094348.1"/>
</dbReference>
<proteinExistence type="inferred from homology"/>
<dbReference type="SUPFAM" id="SSF53807">
    <property type="entry name" value="Helical backbone' metal receptor"/>
    <property type="match status" value="1"/>
</dbReference>
<dbReference type="PANTHER" id="PTHR30535:SF34">
    <property type="entry name" value="MOLYBDATE-BINDING PROTEIN MOLA"/>
    <property type="match status" value="1"/>
</dbReference>
<dbReference type="Proteomes" id="UP000830343">
    <property type="component" value="Chromosome"/>
</dbReference>
<dbReference type="PROSITE" id="PS51257">
    <property type="entry name" value="PROKAR_LIPOPROTEIN"/>
    <property type="match status" value="1"/>
</dbReference>
<keyword evidence="6" id="KW-1185">Reference proteome</keyword>
<protein>
    <submittedName>
        <fullName evidence="5">Helical backbone metal receptor</fullName>
    </submittedName>
</protein>
<evidence type="ECO:0000259" key="4">
    <source>
        <dbReference type="PROSITE" id="PS50983"/>
    </source>
</evidence>
<evidence type="ECO:0000313" key="6">
    <source>
        <dbReference type="Proteomes" id="UP000830343"/>
    </source>
</evidence>
<dbReference type="EMBL" id="CP094348">
    <property type="protein sequence ID" value="UOB20366.1"/>
    <property type="molecule type" value="Genomic_DNA"/>
</dbReference>
<evidence type="ECO:0000256" key="2">
    <source>
        <dbReference type="ARBA" id="ARBA00022729"/>
    </source>
</evidence>
<dbReference type="InterPro" id="IPR012640">
    <property type="entry name" value="Membr_lipoprot_lipid_attach_CS"/>
</dbReference>
<comment type="similarity">
    <text evidence="1">Belongs to the bacterial solute-binding protein 8 family.</text>
</comment>
<feature type="signal peptide" evidence="3">
    <location>
        <begin position="1"/>
        <end position="19"/>
    </location>
</feature>
<dbReference type="NCBIfam" id="NF038402">
    <property type="entry name" value="TroA_like"/>
    <property type="match status" value="1"/>
</dbReference>
<feature type="domain" description="Fe/B12 periplasmic-binding" evidence="4">
    <location>
        <begin position="28"/>
        <end position="281"/>
    </location>
</feature>
<dbReference type="Gene3D" id="3.40.50.1980">
    <property type="entry name" value="Nitrogenase molybdenum iron protein domain"/>
    <property type="match status" value="2"/>
</dbReference>
<dbReference type="Pfam" id="PF01497">
    <property type="entry name" value="Peripla_BP_2"/>
    <property type="match status" value="1"/>
</dbReference>
<feature type="chain" id="PRO_5046682139" evidence="3">
    <location>
        <begin position="20"/>
        <end position="281"/>
    </location>
</feature>
<accession>A0ABY3ZWX9</accession>
<dbReference type="PANTHER" id="PTHR30535">
    <property type="entry name" value="VITAMIN B12-BINDING PROTEIN"/>
    <property type="match status" value="1"/>
</dbReference>